<dbReference type="EMBL" id="KZ350900">
    <property type="protein sequence ID" value="PIO63450.1"/>
    <property type="molecule type" value="Genomic_DNA"/>
</dbReference>
<keyword evidence="1" id="KW-0472">Membrane</keyword>
<reference evidence="2 3" key="1">
    <citation type="submission" date="2015-09" db="EMBL/GenBank/DDBJ databases">
        <title>Draft genome of the parasitic nematode Teladorsagia circumcincta isolate WARC Sus (inbred).</title>
        <authorList>
            <person name="Mitreva M."/>
        </authorList>
    </citation>
    <scope>NUCLEOTIDE SEQUENCE [LARGE SCALE GENOMIC DNA]</scope>
    <source>
        <strain evidence="2 3">S</strain>
    </source>
</reference>
<feature type="transmembrane region" description="Helical" evidence="1">
    <location>
        <begin position="103"/>
        <end position="123"/>
    </location>
</feature>
<dbReference type="Proteomes" id="UP000230423">
    <property type="component" value="Unassembled WGS sequence"/>
</dbReference>
<accession>A0A2G9U1S6</accession>
<name>A0A2G9U1S6_TELCI</name>
<dbReference type="OrthoDB" id="3900342at2759"/>
<sequence length="206" mass="22952">MVESNNGKFFAQEKNHEKFLHHSEFNRSLGLPLTVALAVHMAELSAALPKNCVLYQFTFASLGELPAFLAGWTAVLDANLLFRRYLHQFMSLPLMHRDSGMWIISDEYDFTALMAALISVFILCCNLRVVGTISLCLVVVAVLMTASCTMVGFFHADPQNWIDANFFRFGFDGSKRPTFSLSTDVSKLSARTLVPEMFSVLNVPAA</sequence>
<dbReference type="AlphaFoldDB" id="A0A2G9U1S6"/>
<dbReference type="Gene3D" id="1.20.1740.10">
    <property type="entry name" value="Amino acid/polyamine transporter I"/>
    <property type="match status" value="1"/>
</dbReference>
<keyword evidence="1" id="KW-1133">Transmembrane helix</keyword>
<feature type="transmembrane region" description="Helical" evidence="1">
    <location>
        <begin position="54"/>
        <end position="82"/>
    </location>
</feature>
<evidence type="ECO:0008006" key="4">
    <source>
        <dbReference type="Google" id="ProtNLM"/>
    </source>
</evidence>
<proteinExistence type="predicted"/>
<evidence type="ECO:0000256" key="1">
    <source>
        <dbReference type="SAM" id="Phobius"/>
    </source>
</evidence>
<dbReference type="GO" id="GO:0005886">
    <property type="term" value="C:plasma membrane"/>
    <property type="evidence" value="ECO:0007669"/>
    <property type="project" value="TreeGrafter"/>
</dbReference>
<feature type="transmembrane region" description="Helical" evidence="1">
    <location>
        <begin position="129"/>
        <end position="154"/>
    </location>
</feature>
<protein>
    <recommendedName>
        <fullName evidence="4">Amino acid permease/ SLC12A domain-containing protein</fullName>
    </recommendedName>
</protein>
<keyword evidence="1" id="KW-0812">Transmembrane</keyword>
<dbReference type="PANTHER" id="PTHR43243">
    <property type="entry name" value="INNER MEMBRANE TRANSPORTER YGJI-RELATED"/>
    <property type="match status" value="1"/>
</dbReference>
<dbReference type="GO" id="GO:0015171">
    <property type="term" value="F:amino acid transmembrane transporter activity"/>
    <property type="evidence" value="ECO:0007669"/>
    <property type="project" value="TreeGrafter"/>
</dbReference>
<organism evidence="2 3">
    <name type="scientific">Teladorsagia circumcincta</name>
    <name type="common">Brown stomach worm</name>
    <name type="synonym">Ostertagia circumcincta</name>
    <dbReference type="NCBI Taxonomy" id="45464"/>
    <lineage>
        <taxon>Eukaryota</taxon>
        <taxon>Metazoa</taxon>
        <taxon>Ecdysozoa</taxon>
        <taxon>Nematoda</taxon>
        <taxon>Chromadorea</taxon>
        <taxon>Rhabditida</taxon>
        <taxon>Rhabditina</taxon>
        <taxon>Rhabditomorpha</taxon>
        <taxon>Strongyloidea</taxon>
        <taxon>Trichostrongylidae</taxon>
        <taxon>Teladorsagia</taxon>
    </lineage>
</organism>
<feature type="non-terminal residue" evidence="2">
    <location>
        <position position="206"/>
    </location>
</feature>
<dbReference type="PANTHER" id="PTHR43243:SF20">
    <property type="entry name" value="CATIONIC AMINO ACID TRANSPORTER 3"/>
    <property type="match status" value="1"/>
</dbReference>
<evidence type="ECO:0000313" key="2">
    <source>
        <dbReference type="EMBL" id="PIO63450.1"/>
    </source>
</evidence>
<evidence type="ECO:0000313" key="3">
    <source>
        <dbReference type="Proteomes" id="UP000230423"/>
    </source>
</evidence>
<gene>
    <name evidence="2" type="ORF">TELCIR_14948</name>
</gene>
<keyword evidence="3" id="KW-1185">Reference proteome</keyword>